<comment type="caution">
    <text evidence="2">The sequence shown here is derived from an EMBL/GenBank/DDBJ whole genome shotgun (WGS) entry which is preliminary data.</text>
</comment>
<dbReference type="AlphaFoldDB" id="A0A9D4SDD7"/>
<dbReference type="PANTHER" id="PTHR47331">
    <property type="entry name" value="PHD-TYPE DOMAIN-CONTAINING PROTEIN"/>
    <property type="match status" value="1"/>
</dbReference>
<name>A0A9D4SDD7_DERFA</name>
<feature type="region of interest" description="Disordered" evidence="1">
    <location>
        <begin position="252"/>
        <end position="273"/>
    </location>
</feature>
<protein>
    <submittedName>
        <fullName evidence="2">Uncharacterized protein</fullName>
    </submittedName>
</protein>
<reference evidence="2" key="1">
    <citation type="submission" date="2020-06" db="EMBL/GenBank/DDBJ databases">
        <authorList>
            <person name="Ji K."/>
            <person name="Li J."/>
        </authorList>
    </citation>
    <scope>NUCLEOTIDE SEQUENCE</scope>
    <source>
        <strain evidence="2">JKM2019</strain>
        <tissue evidence="2">Whole body</tissue>
    </source>
</reference>
<feature type="compositionally biased region" description="Polar residues" evidence="1">
    <location>
        <begin position="252"/>
        <end position="266"/>
    </location>
</feature>
<reference evidence="2" key="2">
    <citation type="journal article" date="2021" name="World Allergy Organ. J.">
        <title>Chromosome-level assembly of Dermatophagoides farinae genome and transcriptome reveals two novel allergens Der f 37 and Der f 39.</title>
        <authorList>
            <person name="Chen J."/>
            <person name="Cai Z."/>
            <person name="Fan D."/>
            <person name="Hu J."/>
            <person name="Hou Y."/>
            <person name="He Y."/>
            <person name="Zhang Z."/>
            <person name="Zhao Z."/>
            <person name="Gao P."/>
            <person name="Hu W."/>
            <person name="Sun J."/>
            <person name="Li J."/>
            <person name="Ji K."/>
        </authorList>
    </citation>
    <scope>NUCLEOTIDE SEQUENCE</scope>
    <source>
        <strain evidence="2">JKM2019</strain>
    </source>
</reference>
<proteinExistence type="predicted"/>
<gene>
    <name evidence="2" type="ORF">HUG17_7071</name>
</gene>
<dbReference type="OrthoDB" id="6514143at2759"/>
<evidence type="ECO:0000313" key="2">
    <source>
        <dbReference type="EMBL" id="KAH7636865.1"/>
    </source>
</evidence>
<organism evidence="2">
    <name type="scientific">Dermatophagoides farinae</name>
    <name type="common">American house dust mite</name>
    <dbReference type="NCBI Taxonomy" id="6954"/>
    <lineage>
        <taxon>Eukaryota</taxon>
        <taxon>Metazoa</taxon>
        <taxon>Ecdysozoa</taxon>
        <taxon>Arthropoda</taxon>
        <taxon>Chelicerata</taxon>
        <taxon>Arachnida</taxon>
        <taxon>Acari</taxon>
        <taxon>Acariformes</taxon>
        <taxon>Sarcoptiformes</taxon>
        <taxon>Astigmata</taxon>
        <taxon>Psoroptidia</taxon>
        <taxon>Analgoidea</taxon>
        <taxon>Pyroglyphidae</taxon>
        <taxon>Dermatophagoidinae</taxon>
        <taxon>Dermatophagoides</taxon>
    </lineage>
</organism>
<accession>A0A9D4SDD7</accession>
<evidence type="ECO:0000256" key="1">
    <source>
        <dbReference type="SAM" id="MobiDB-lite"/>
    </source>
</evidence>
<sequence length="369" mass="41710">MATLSTTRREISRLHSRLLIRQLNPEAEKEKILKLAEDLANEHDQIWSSNTEPTTEEIDKMSQYQEKLRELLQEVDPKPKISTNAAAEIPKIKIKFSGKKQDWASFLSLFEIATREASPQEKFLILTNALPNHLKRDHPTTPNAESVENIINALNITFGPIDNNQTLDIVERFNPGSKTPLSSTSGKLCALYYQAVSRGINKECIDRVFKKKILQIMPFSVLNQLPINNDVEMIINKMAEIAHVQTQALEAKRANQQQQQRSSYRPTQHDNKNKKCALCSRSNHNSMACTSGSAKSRKQIAQRRGLCLKCLRPNHKANECRSNISCVKCKGQHATCLCDKATINTSEMAHDDSSDEDQFDDNDDLVALN</sequence>
<dbReference type="Proteomes" id="UP000828236">
    <property type="component" value="Unassembled WGS sequence"/>
</dbReference>
<dbReference type="EMBL" id="SDOV01000009">
    <property type="protein sequence ID" value="KAH7636865.1"/>
    <property type="molecule type" value="Genomic_DNA"/>
</dbReference>